<comment type="caution">
    <text evidence="15">The sequence shown here is derived from an EMBL/GenBank/DDBJ whole genome shotgun (WGS) entry which is preliminary data.</text>
</comment>
<keyword evidence="5" id="KW-0349">Heme</keyword>
<dbReference type="SUPFAM" id="SSF81342">
    <property type="entry name" value="Transmembrane di-heme cytochromes"/>
    <property type="match status" value="1"/>
</dbReference>
<dbReference type="Proteomes" id="UP000519897">
    <property type="component" value="Unassembled WGS sequence"/>
</dbReference>
<feature type="transmembrane region" description="Helical" evidence="13">
    <location>
        <begin position="21"/>
        <end position="40"/>
    </location>
</feature>
<evidence type="ECO:0000256" key="6">
    <source>
        <dbReference type="ARBA" id="ARBA00022692"/>
    </source>
</evidence>
<evidence type="ECO:0000313" key="16">
    <source>
        <dbReference type="Proteomes" id="UP000519897"/>
    </source>
</evidence>
<dbReference type="PANTHER" id="PTHR30529:SF1">
    <property type="entry name" value="CYTOCHROME B561 HOMOLOG 2"/>
    <property type="match status" value="1"/>
</dbReference>
<keyword evidence="3" id="KW-0813">Transport</keyword>
<feature type="transmembrane region" description="Helical" evidence="13">
    <location>
        <begin position="147"/>
        <end position="169"/>
    </location>
</feature>
<evidence type="ECO:0000256" key="3">
    <source>
        <dbReference type="ARBA" id="ARBA00022448"/>
    </source>
</evidence>
<evidence type="ECO:0000256" key="9">
    <source>
        <dbReference type="ARBA" id="ARBA00022989"/>
    </source>
</evidence>
<evidence type="ECO:0000256" key="13">
    <source>
        <dbReference type="SAM" id="Phobius"/>
    </source>
</evidence>
<keyword evidence="6 13" id="KW-0812">Transmembrane</keyword>
<keyword evidence="4" id="KW-1003">Cell membrane</keyword>
<feature type="domain" description="Cytochrome b561 bacterial/Ni-hydrogenase" evidence="14">
    <location>
        <begin position="11"/>
        <end position="179"/>
    </location>
</feature>
<dbReference type="EMBL" id="JACIEC010000001">
    <property type="protein sequence ID" value="MBB4141797.1"/>
    <property type="molecule type" value="Genomic_DNA"/>
</dbReference>
<accession>A0A7W6LCR8</accession>
<dbReference type="RefSeq" id="WP_165135438.1">
    <property type="nucleotide sequence ID" value="NZ_CP049250.1"/>
</dbReference>
<evidence type="ECO:0000256" key="12">
    <source>
        <dbReference type="ARBA" id="ARBA00037975"/>
    </source>
</evidence>
<protein>
    <submittedName>
        <fullName evidence="15">Cytochrome b561</fullName>
    </submittedName>
</protein>
<evidence type="ECO:0000256" key="10">
    <source>
        <dbReference type="ARBA" id="ARBA00023004"/>
    </source>
</evidence>
<dbReference type="Pfam" id="PF01292">
    <property type="entry name" value="Ni_hydr_CYTB"/>
    <property type="match status" value="1"/>
</dbReference>
<dbReference type="GO" id="GO:0020037">
    <property type="term" value="F:heme binding"/>
    <property type="evidence" value="ECO:0007669"/>
    <property type="project" value="TreeGrafter"/>
</dbReference>
<evidence type="ECO:0000256" key="4">
    <source>
        <dbReference type="ARBA" id="ARBA00022475"/>
    </source>
</evidence>
<comment type="cofactor">
    <cofactor evidence="1">
        <name>heme b</name>
        <dbReference type="ChEBI" id="CHEBI:60344"/>
    </cofactor>
</comment>
<dbReference type="GO" id="GO:0046872">
    <property type="term" value="F:metal ion binding"/>
    <property type="evidence" value="ECO:0007669"/>
    <property type="project" value="UniProtKB-KW"/>
</dbReference>
<comment type="subcellular location">
    <subcellularLocation>
        <location evidence="2">Cell membrane</location>
        <topology evidence="2">Multi-pass membrane protein</topology>
    </subcellularLocation>
</comment>
<reference evidence="15 16" key="1">
    <citation type="submission" date="2020-08" db="EMBL/GenBank/DDBJ databases">
        <title>Genomic Encyclopedia of Type Strains, Phase IV (KMG-IV): sequencing the most valuable type-strain genomes for metagenomic binning, comparative biology and taxonomic classification.</title>
        <authorList>
            <person name="Goeker M."/>
        </authorList>
    </citation>
    <scope>NUCLEOTIDE SEQUENCE [LARGE SCALE GENOMIC DNA]</scope>
    <source>
        <strain evidence="15 16">DSM 29514</strain>
    </source>
</reference>
<evidence type="ECO:0000259" key="14">
    <source>
        <dbReference type="Pfam" id="PF01292"/>
    </source>
</evidence>
<dbReference type="GO" id="GO:0022904">
    <property type="term" value="P:respiratory electron transport chain"/>
    <property type="evidence" value="ECO:0007669"/>
    <property type="project" value="InterPro"/>
</dbReference>
<evidence type="ECO:0000256" key="5">
    <source>
        <dbReference type="ARBA" id="ARBA00022617"/>
    </source>
</evidence>
<keyword evidence="8" id="KW-0249">Electron transport</keyword>
<dbReference type="InterPro" id="IPR011577">
    <property type="entry name" value="Cyt_b561_bac/Ni-Hgenase"/>
</dbReference>
<evidence type="ECO:0000256" key="8">
    <source>
        <dbReference type="ARBA" id="ARBA00022982"/>
    </source>
</evidence>
<feature type="transmembrane region" description="Helical" evidence="13">
    <location>
        <begin position="95"/>
        <end position="114"/>
    </location>
</feature>
<dbReference type="GO" id="GO:0009055">
    <property type="term" value="F:electron transfer activity"/>
    <property type="evidence" value="ECO:0007669"/>
    <property type="project" value="InterPro"/>
</dbReference>
<keyword evidence="16" id="KW-1185">Reference proteome</keyword>
<evidence type="ECO:0000313" key="15">
    <source>
        <dbReference type="EMBL" id="MBB4141797.1"/>
    </source>
</evidence>
<keyword evidence="9 13" id="KW-1133">Transmembrane helix</keyword>
<name>A0A7W6LCR8_9HYPH</name>
<sequence length="187" mass="20311">MALGWRDTGLHYGKITRALHWAMALLFLWQFFGMGLRLLLGRTPLVSFFVGTHASIGTLLMTLALIRALWGLSNLRNRPAHEGGLVGTAARLGHLGLYTLMLIVPLLALLRAYGSQRGAAIFGVPVIPGAPEKINWLVNAGNAAHGLLAWCLLAMVVGHIGMVIIHRTIWKDNVLNRMAGRPLVAAE</sequence>
<dbReference type="PANTHER" id="PTHR30529">
    <property type="entry name" value="CYTOCHROME B561"/>
    <property type="match status" value="1"/>
</dbReference>
<dbReference type="InterPro" id="IPR016174">
    <property type="entry name" value="Di-haem_cyt_TM"/>
</dbReference>
<proteinExistence type="inferred from homology"/>
<dbReference type="GO" id="GO:0005886">
    <property type="term" value="C:plasma membrane"/>
    <property type="evidence" value="ECO:0007669"/>
    <property type="project" value="UniProtKB-SubCell"/>
</dbReference>
<keyword evidence="11 13" id="KW-0472">Membrane</keyword>
<gene>
    <name evidence="15" type="ORF">GGQ72_000296</name>
</gene>
<evidence type="ECO:0000256" key="2">
    <source>
        <dbReference type="ARBA" id="ARBA00004651"/>
    </source>
</evidence>
<keyword evidence="7" id="KW-0479">Metal-binding</keyword>
<organism evidence="15 16">
    <name type="scientific">Rhizobium rhizoryzae</name>
    <dbReference type="NCBI Taxonomy" id="451876"/>
    <lineage>
        <taxon>Bacteria</taxon>
        <taxon>Pseudomonadati</taxon>
        <taxon>Pseudomonadota</taxon>
        <taxon>Alphaproteobacteria</taxon>
        <taxon>Hyphomicrobiales</taxon>
        <taxon>Rhizobiaceae</taxon>
        <taxon>Rhizobium/Agrobacterium group</taxon>
        <taxon>Rhizobium</taxon>
    </lineage>
</organism>
<evidence type="ECO:0000256" key="1">
    <source>
        <dbReference type="ARBA" id="ARBA00001970"/>
    </source>
</evidence>
<dbReference type="AlphaFoldDB" id="A0A7W6LCR8"/>
<keyword evidence="10" id="KW-0408">Iron</keyword>
<dbReference type="InterPro" id="IPR052168">
    <property type="entry name" value="Cytochrome_b561_oxidase"/>
</dbReference>
<evidence type="ECO:0000256" key="7">
    <source>
        <dbReference type="ARBA" id="ARBA00022723"/>
    </source>
</evidence>
<comment type="similarity">
    <text evidence="12">Belongs to the cytochrome b561 family.</text>
</comment>
<feature type="transmembrane region" description="Helical" evidence="13">
    <location>
        <begin position="46"/>
        <end position="70"/>
    </location>
</feature>
<evidence type="ECO:0000256" key="11">
    <source>
        <dbReference type="ARBA" id="ARBA00023136"/>
    </source>
</evidence>